<comment type="caution">
    <text evidence="1">The sequence shown here is derived from an EMBL/GenBank/DDBJ whole genome shotgun (WGS) entry which is preliminary data.</text>
</comment>
<evidence type="ECO:0000313" key="2">
    <source>
        <dbReference type="Proteomes" id="UP000635606"/>
    </source>
</evidence>
<dbReference type="AlphaFoldDB" id="A0A8J4EHR9"/>
<gene>
    <name evidence="1" type="ORF">Voc01_101960</name>
</gene>
<proteinExistence type="predicted"/>
<dbReference type="EMBL" id="BOPH01000152">
    <property type="protein sequence ID" value="GIJ75279.1"/>
    <property type="molecule type" value="Genomic_DNA"/>
</dbReference>
<dbReference type="Proteomes" id="UP000635606">
    <property type="component" value="Unassembled WGS sequence"/>
</dbReference>
<reference evidence="1" key="1">
    <citation type="submission" date="2021-01" db="EMBL/GenBank/DDBJ databases">
        <title>Whole genome shotgun sequence of Virgisporangium ochraceum NBRC 16418.</title>
        <authorList>
            <person name="Komaki H."/>
            <person name="Tamura T."/>
        </authorList>
    </citation>
    <scope>NUCLEOTIDE SEQUENCE</scope>
    <source>
        <strain evidence="1">NBRC 16418</strain>
    </source>
</reference>
<sequence length="61" mass="6821">MRCTTCEPWCTAQLKKIEAVANPSGLFRHCRDCHNPRAIAYEIARYAARTTALANAVSCHQ</sequence>
<accession>A0A8J4EHR9</accession>
<name>A0A8J4EHR9_9ACTN</name>
<protein>
    <submittedName>
        <fullName evidence="1">Uncharacterized protein</fullName>
    </submittedName>
</protein>
<keyword evidence="2" id="KW-1185">Reference proteome</keyword>
<evidence type="ECO:0000313" key="1">
    <source>
        <dbReference type="EMBL" id="GIJ75279.1"/>
    </source>
</evidence>
<organism evidence="1 2">
    <name type="scientific">Virgisporangium ochraceum</name>
    <dbReference type="NCBI Taxonomy" id="65505"/>
    <lineage>
        <taxon>Bacteria</taxon>
        <taxon>Bacillati</taxon>
        <taxon>Actinomycetota</taxon>
        <taxon>Actinomycetes</taxon>
        <taxon>Micromonosporales</taxon>
        <taxon>Micromonosporaceae</taxon>
        <taxon>Virgisporangium</taxon>
    </lineage>
</organism>